<dbReference type="InterPro" id="IPR002223">
    <property type="entry name" value="Kunitz_BPTI"/>
</dbReference>
<dbReference type="InterPro" id="IPR020901">
    <property type="entry name" value="Prtase_inh_Kunz-CS"/>
</dbReference>
<comment type="caution">
    <text evidence="5">The sequence shown here is derived from an EMBL/GenBank/DDBJ whole genome shotgun (WGS) entry which is preliminary data.</text>
</comment>
<evidence type="ECO:0000313" key="6">
    <source>
        <dbReference type="Proteomes" id="UP000663874"/>
    </source>
</evidence>
<dbReference type="AlphaFoldDB" id="A0A819H4L1"/>
<dbReference type="Pfam" id="PF00014">
    <property type="entry name" value="Kunitz_BPTI"/>
    <property type="match status" value="1"/>
</dbReference>
<dbReference type="EMBL" id="CAJOBE010003681">
    <property type="protein sequence ID" value="CAF3894785.1"/>
    <property type="molecule type" value="Genomic_DNA"/>
</dbReference>
<evidence type="ECO:0000313" key="4">
    <source>
        <dbReference type="EMBL" id="CAF3867136.1"/>
    </source>
</evidence>
<dbReference type="PROSITE" id="PS50092">
    <property type="entry name" value="TSP1"/>
    <property type="match status" value="2"/>
</dbReference>
<dbReference type="Proteomes" id="UP000663874">
    <property type="component" value="Unassembled WGS sequence"/>
</dbReference>
<gene>
    <name evidence="5" type="ORF">FNK824_LOCUS20252</name>
    <name evidence="4" type="ORF">OTI717_LOCUS22016</name>
    <name evidence="2" type="ORF">RFH988_LOCUS29831</name>
    <name evidence="3" type="ORF">SEV965_LOCUS28416</name>
</gene>
<dbReference type="GO" id="GO:0004867">
    <property type="term" value="F:serine-type endopeptidase inhibitor activity"/>
    <property type="evidence" value="ECO:0007669"/>
    <property type="project" value="InterPro"/>
</dbReference>
<accession>A0A819H4L1</accession>
<dbReference type="InterPro" id="IPR036880">
    <property type="entry name" value="Kunitz_BPTI_sf"/>
</dbReference>
<dbReference type="Gene3D" id="4.10.410.10">
    <property type="entry name" value="Pancreatic trypsin inhibitor Kunitz domain"/>
    <property type="match status" value="1"/>
</dbReference>
<sequence length="302" mass="35195">MPVARVILQHTLVRGNQCPNNQYDFSFNIDLSQTKHHNERLKQKYNNSGKLVYAYEETLLPECRMTEWSPWSSCSVSCDHEIKTRRRAYLIPDKAFRIHCNQRIYDMTSCYLASCLSSMTNDNSKSSNNVMCMVSKWSHCSVTCSTGMRTRSRTMLKGRDNPQCRLEYQLMEKETCHGMKPSCEQGRLTDMIEKNIYVCNQLKLVHVPNMHDVFILIWMSKCLEFDDSGCGANDNNFLTHDACEDTYDILIRERTEDGKDTRCMTLPLSEWSACSSLCGHETQVRFRAYKVKFQLWFFVGNH</sequence>
<name>A0A819H4L1_9BILA</name>
<protein>
    <recommendedName>
        <fullName evidence="1">BPTI/Kunitz inhibitor domain-containing protein</fullName>
    </recommendedName>
</protein>
<dbReference type="InterPro" id="IPR000884">
    <property type="entry name" value="TSP1_rpt"/>
</dbReference>
<organism evidence="5 6">
    <name type="scientific">Rotaria sordida</name>
    <dbReference type="NCBI Taxonomy" id="392033"/>
    <lineage>
        <taxon>Eukaryota</taxon>
        <taxon>Metazoa</taxon>
        <taxon>Spiralia</taxon>
        <taxon>Gnathifera</taxon>
        <taxon>Rotifera</taxon>
        <taxon>Eurotatoria</taxon>
        <taxon>Bdelloidea</taxon>
        <taxon>Philodinida</taxon>
        <taxon>Philodinidae</taxon>
        <taxon>Rotaria</taxon>
    </lineage>
</organism>
<dbReference type="PANTHER" id="PTHR11311">
    <property type="entry name" value="SPONDIN"/>
    <property type="match status" value="1"/>
</dbReference>
<dbReference type="SUPFAM" id="SSF57362">
    <property type="entry name" value="BPTI-like"/>
    <property type="match status" value="1"/>
</dbReference>
<reference evidence="5" key="1">
    <citation type="submission" date="2021-02" db="EMBL/GenBank/DDBJ databases">
        <authorList>
            <person name="Nowell W R."/>
        </authorList>
    </citation>
    <scope>NUCLEOTIDE SEQUENCE</scope>
</reference>
<dbReference type="Proteomes" id="UP000663889">
    <property type="component" value="Unassembled WGS sequence"/>
</dbReference>
<proteinExistence type="predicted"/>
<dbReference type="GO" id="GO:0031012">
    <property type="term" value="C:extracellular matrix"/>
    <property type="evidence" value="ECO:0007669"/>
    <property type="project" value="TreeGrafter"/>
</dbReference>
<dbReference type="Proteomes" id="UP000663823">
    <property type="component" value="Unassembled WGS sequence"/>
</dbReference>
<dbReference type="InterPro" id="IPR036383">
    <property type="entry name" value="TSP1_rpt_sf"/>
</dbReference>
<dbReference type="SMART" id="SM00209">
    <property type="entry name" value="TSP1"/>
    <property type="match status" value="2"/>
</dbReference>
<feature type="domain" description="BPTI/Kunitz inhibitor" evidence="1">
    <location>
        <begin position="220"/>
        <end position="245"/>
    </location>
</feature>
<evidence type="ECO:0000259" key="1">
    <source>
        <dbReference type="Pfam" id="PF00014"/>
    </source>
</evidence>
<dbReference type="InterPro" id="IPR051418">
    <property type="entry name" value="Spondin/Thrombospondin_T1"/>
</dbReference>
<evidence type="ECO:0000313" key="2">
    <source>
        <dbReference type="EMBL" id="CAF1303047.1"/>
    </source>
</evidence>
<dbReference type="SUPFAM" id="SSF82895">
    <property type="entry name" value="TSP-1 type 1 repeat"/>
    <property type="match status" value="3"/>
</dbReference>
<dbReference type="PANTHER" id="PTHR11311:SF16">
    <property type="entry name" value="SPONDIN-1"/>
    <property type="match status" value="1"/>
</dbReference>
<dbReference type="Gene3D" id="2.20.100.10">
    <property type="entry name" value="Thrombospondin type-1 (TSP1) repeat"/>
    <property type="match status" value="2"/>
</dbReference>
<dbReference type="EMBL" id="CAJOAX010003675">
    <property type="protein sequence ID" value="CAF3867136.1"/>
    <property type="molecule type" value="Genomic_DNA"/>
</dbReference>
<dbReference type="Proteomes" id="UP000663882">
    <property type="component" value="Unassembled WGS sequence"/>
</dbReference>
<evidence type="ECO:0000313" key="3">
    <source>
        <dbReference type="EMBL" id="CAF1342419.1"/>
    </source>
</evidence>
<dbReference type="Pfam" id="PF00090">
    <property type="entry name" value="TSP_1"/>
    <property type="match status" value="3"/>
</dbReference>
<dbReference type="GO" id="GO:0007155">
    <property type="term" value="P:cell adhesion"/>
    <property type="evidence" value="ECO:0007669"/>
    <property type="project" value="TreeGrafter"/>
</dbReference>
<dbReference type="PROSITE" id="PS00280">
    <property type="entry name" value="BPTI_KUNITZ_1"/>
    <property type="match status" value="1"/>
</dbReference>
<evidence type="ECO:0000313" key="5">
    <source>
        <dbReference type="EMBL" id="CAF3894785.1"/>
    </source>
</evidence>
<dbReference type="EMBL" id="CAJNOO010002868">
    <property type="protein sequence ID" value="CAF1303047.1"/>
    <property type="molecule type" value="Genomic_DNA"/>
</dbReference>
<dbReference type="EMBL" id="CAJNOU010002696">
    <property type="protein sequence ID" value="CAF1342419.1"/>
    <property type="molecule type" value="Genomic_DNA"/>
</dbReference>
<dbReference type="OrthoDB" id="10159662at2759"/>